<proteinExistence type="predicted"/>
<keyword evidence="2" id="KW-1185">Reference proteome</keyword>
<protein>
    <submittedName>
        <fullName evidence="1">Uncharacterized protein</fullName>
    </submittedName>
</protein>
<dbReference type="AlphaFoldDB" id="A0A8X8ICN4"/>
<dbReference type="Proteomes" id="UP000198711">
    <property type="component" value="Unassembled WGS sequence"/>
</dbReference>
<accession>A0A8X8ICN4</accession>
<gene>
    <name evidence="1" type="ORF">SAMN05444410_101563</name>
</gene>
<sequence length="43" mass="4859">MLGHYVEILSMFTDALWNKGDAFAVHKLIKRESELSPLTLEGP</sequence>
<dbReference type="EMBL" id="FNNO01000001">
    <property type="protein sequence ID" value="SDW22776.1"/>
    <property type="molecule type" value="Genomic_DNA"/>
</dbReference>
<evidence type="ECO:0000313" key="1">
    <source>
        <dbReference type="EMBL" id="SDW22776.1"/>
    </source>
</evidence>
<organism evidence="1 2">
    <name type="scientific">Hydrobacter penzbergensis</name>
    <dbReference type="NCBI Taxonomy" id="1235997"/>
    <lineage>
        <taxon>Bacteria</taxon>
        <taxon>Pseudomonadati</taxon>
        <taxon>Bacteroidota</taxon>
        <taxon>Chitinophagia</taxon>
        <taxon>Chitinophagales</taxon>
        <taxon>Chitinophagaceae</taxon>
        <taxon>Hydrobacter</taxon>
    </lineage>
</organism>
<evidence type="ECO:0000313" key="2">
    <source>
        <dbReference type="Proteomes" id="UP000198711"/>
    </source>
</evidence>
<name>A0A8X8ICN4_9BACT</name>
<comment type="caution">
    <text evidence="1">The sequence shown here is derived from an EMBL/GenBank/DDBJ whole genome shotgun (WGS) entry which is preliminary data.</text>
</comment>
<reference evidence="1 2" key="1">
    <citation type="submission" date="2016-10" db="EMBL/GenBank/DDBJ databases">
        <authorList>
            <person name="Varghese N."/>
            <person name="Submissions S."/>
        </authorList>
    </citation>
    <scope>NUCLEOTIDE SEQUENCE [LARGE SCALE GENOMIC DNA]</scope>
    <source>
        <strain evidence="1 2">DSM 25353</strain>
    </source>
</reference>